<reference evidence="2" key="1">
    <citation type="submission" date="2021-01" db="EMBL/GenBank/DDBJ databases">
        <authorList>
            <person name="Corre E."/>
            <person name="Pelletier E."/>
            <person name="Niang G."/>
            <person name="Scheremetjew M."/>
            <person name="Finn R."/>
            <person name="Kale V."/>
            <person name="Holt S."/>
            <person name="Cochrane G."/>
            <person name="Meng A."/>
            <person name="Brown T."/>
            <person name="Cohen L."/>
        </authorList>
    </citation>
    <scope>NUCLEOTIDE SEQUENCE</scope>
    <source>
        <strain evidence="2">WS</strain>
    </source>
</reference>
<dbReference type="EMBL" id="HBGD01006875">
    <property type="protein sequence ID" value="CAD9082509.1"/>
    <property type="molecule type" value="Transcribed_RNA"/>
</dbReference>
<feature type="compositionally biased region" description="Low complexity" evidence="1">
    <location>
        <begin position="50"/>
        <end position="74"/>
    </location>
</feature>
<feature type="compositionally biased region" description="Acidic residues" evidence="1">
    <location>
        <begin position="548"/>
        <end position="567"/>
    </location>
</feature>
<feature type="region of interest" description="Disordered" evidence="1">
    <location>
        <begin position="544"/>
        <end position="604"/>
    </location>
</feature>
<dbReference type="InterPro" id="IPR015915">
    <property type="entry name" value="Kelch-typ_b-propeller"/>
</dbReference>
<dbReference type="SUPFAM" id="SSF50965">
    <property type="entry name" value="Galactose oxidase, central domain"/>
    <property type="match status" value="1"/>
</dbReference>
<proteinExistence type="predicted"/>
<dbReference type="InterPro" id="IPR011043">
    <property type="entry name" value="Gal_Oxase/kelch_b-propeller"/>
</dbReference>
<sequence>MPPATSTHPILTPTASSRQIRTKPSPPLIYNHSTLTLPPDRIIIFGGQNGPSSAGGLSSSSSSSNASWSSVSSAVDQRQNHQQRISPSSTRQKQQQQHQFRSQQQQTVQPPLYNAFSSSFSNSSAELLLSDHLYEYNLQSESMERIYVHDLSPVPSKRMDAALAWCHVPLDCIGCRKDERKWRDTQNQRQIPHLMLMHGGFGLHSCELADLWLFDLHTSHWHEIKYRGAPLGLSAHHMFVSKGELYMVRGVYDWAEDDTESQDTDLYDQHHLHGPTQDAMEIYILNLHTLCWRRMEFNHSPYAPCMRESYVARLAEDAQSFLTGKSFQGGSPLKYGLLLFGGEAQDHGTLMDLWQLRKSQGKIQWEEHLTFSDEKPSPRVGAQILWMCGRWVILYGGDSGSDDALDMDTDDASFYLLDLNDGEWQRMRVIGRPPPKGRVGHSMSLLYHPVQQCWKIIVFGGRISTDETSNDIYEITLQHKFESRDTSATSPLNQYEELYQQDERAHSEEVMEQMEAFSDDDPVDILEVKEHTFGKRSSMRIRSPLGDDALDLDDSSVDEDAEYDDNELYAGAYPHDTEDMLRPEVEIGSKVAPPAAGSSSCSIL</sequence>
<dbReference type="Gene3D" id="2.120.10.80">
    <property type="entry name" value="Kelch-type beta propeller"/>
    <property type="match status" value="2"/>
</dbReference>
<accession>A0A7S1PJ47</accession>
<evidence type="ECO:0000256" key="1">
    <source>
        <dbReference type="SAM" id="MobiDB-lite"/>
    </source>
</evidence>
<evidence type="ECO:0000313" key="2">
    <source>
        <dbReference type="EMBL" id="CAD9082509.1"/>
    </source>
</evidence>
<dbReference type="PANTHER" id="PTHR23244">
    <property type="entry name" value="KELCH REPEAT DOMAIN"/>
    <property type="match status" value="1"/>
</dbReference>
<name>A0A7S1PJ47_9EUKA</name>
<dbReference type="AlphaFoldDB" id="A0A7S1PJ47"/>
<feature type="compositionally biased region" description="Low complexity" evidence="1">
    <location>
        <begin position="92"/>
        <end position="108"/>
    </location>
</feature>
<feature type="region of interest" description="Disordered" evidence="1">
    <location>
        <begin position="1"/>
        <end position="108"/>
    </location>
</feature>
<organism evidence="2">
    <name type="scientific">Percolomonas cosmopolitus</name>
    <dbReference type="NCBI Taxonomy" id="63605"/>
    <lineage>
        <taxon>Eukaryota</taxon>
        <taxon>Discoba</taxon>
        <taxon>Heterolobosea</taxon>
        <taxon>Tetramitia</taxon>
        <taxon>Eutetramitia</taxon>
        <taxon>Percolomonadidae</taxon>
        <taxon>Percolomonas</taxon>
    </lineage>
</organism>
<feature type="compositionally biased region" description="Polar residues" evidence="1">
    <location>
        <begin position="1"/>
        <end position="19"/>
    </location>
</feature>
<gene>
    <name evidence="2" type="ORF">PCOS0759_LOCUS5749</name>
</gene>
<feature type="compositionally biased region" description="Polar residues" evidence="1">
    <location>
        <begin position="75"/>
        <end position="91"/>
    </location>
</feature>
<feature type="compositionally biased region" description="Basic and acidic residues" evidence="1">
    <location>
        <begin position="575"/>
        <end position="587"/>
    </location>
</feature>
<protein>
    <submittedName>
        <fullName evidence="2">Uncharacterized protein</fullName>
    </submittedName>
</protein>